<evidence type="ECO:0000256" key="4">
    <source>
        <dbReference type="ARBA" id="ARBA00023136"/>
    </source>
</evidence>
<evidence type="ECO:0000313" key="8">
    <source>
        <dbReference type="EMBL" id="CAB4862104.1"/>
    </source>
</evidence>
<proteinExistence type="inferred from homology"/>
<sequence length="358" mass="38025">MTSQSSETVNLGSGQRQLRRSRVALGLGLIVVLGVVIAAGVGLWNTFGPPKDYSGPGFGQVDVIIPSGASAKRIGTILNQADVVASQRAFVSAAKANAESRSIGPGTYSMLKQMKAQDAVARLLSPSSRVTARVIVREGASLREIKNQIITKTKISAADVDQVLANPQALGLPVYAQNKAEGFLFPATYDVEPTDTATTLLQAMVSKFNEVSAQIGFERKAAAAGISPKDAVTIASLVQAEVSPADYSKVSRVILNRVSKGMRLQFDSTVVYALGGVTSRLTSKDLQVDSPYNMYRNDGLPPGPINSPSELALEAAVAPATGPWIYFVTTDTTTGLTKFTDSYAEFLKFKAEYKGNLR</sequence>
<dbReference type="GO" id="GO:0016829">
    <property type="term" value="F:lyase activity"/>
    <property type="evidence" value="ECO:0007669"/>
    <property type="project" value="UniProtKB-KW"/>
</dbReference>
<evidence type="ECO:0000256" key="3">
    <source>
        <dbReference type="ARBA" id="ARBA00022989"/>
    </source>
</evidence>
<keyword evidence="4 7" id="KW-0472">Membrane</keyword>
<dbReference type="PANTHER" id="PTHR30518:SF2">
    <property type="entry name" value="ENDOLYTIC MUREIN TRANSGLYCOSYLASE"/>
    <property type="match status" value="1"/>
</dbReference>
<evidence type="ECO:0000256" key="5">
    <source>
        <dbReference type="ARBA" id="ARBA00023239"/>
    </source>
</evidence>
<evidence type="ECO:0000256" key="6">
    <source>
        <dbReference type="ARBA" id="ARBA00023316"/>
    </source>
</evidence>
<dbReference type="HAMAP" id="MF_02065">
    <property type="entry name" value="MltG"/>
    <property type="match status" value="1"/>
</dbReference>
<dbReference type="PANTHER" id="PTHR30518">
    <property type="entry name" value="ENDOLYTIC MUREIN TRANSGLYCOSYLASE"/>
    <property type="match status" value="1"/>
</dbReference>
<keyword evidence="2 7" id="KW-0812">Transmembrane</keyword>
<feature type="transmembrane region" description="Helical" evidence="7">
    <location>
        <begin position="23"/>
        <end position="44"/>
    </location>
</feature>
<keyword evidence="6" id="KW-0961">Cell wall biogenesis/degradation</keyword>
<dbReference type="GO" id="GO:0071555">
    <property type="term" value="P:cell wall organization"/>
    <property type="evidence" value="ECO:0007669"/>
    <property type="project" value="UniProtKB-KW"/>
</dbReference>
<dbReference type="Pfam" id="PF02618">
    <property type="entry name" value="YceG"/>
    <property type="match status" value="1"/>
</dbReference>
<evidence type="ECO:0000256" key="1">
    <source>
        <dbReference type="ARBA" id="ARBA00022475"/>
    </source>
</evidence>
<dbReference type="NCBIfam" id="TIGR00247">
    <property type="entry name" value="endolytic transglycosylase MltG"/>
    <property type="match status" value="1"/>
</dbReference>
<dbReference type="Gene3D" id="3.30.1490.480">
    <property type="entry name" value="Endolytic murein transglycosylase"/>
    <property type="match status" value="1"/>
</dbReference>
<dbReference type="InterPro" id="IPR003770">
    <property type="entry name" value="MLTG-like"/>
</dbReference>
<evidence type="ECO:0000256" key="7">
    <source>
        <dbReference type="SAM" id="Phobius"/>
    </source>
</evidence>
<organism evidence="8">
    <name type="scientific">freshwater metagenome</name>
    <dbReference type="NCBI Taxonomy" id="449393"/>
    <lineage>
        <taxon>unclassified sequences</taxon>
        <taxon>metagenomes</taxon>
        <taxon>ecological metagenomes</taxon>
    </lineage>
</organism>
<keyword evidence="3 7" id="KW-1133">Transmembrane helix</keyword>
<gene>
    <name evidence="8" type="ORF">UFOPK3401_00302</name>
</gene>
<protein>
    <submittedName>
        <fullName evidence="8">Unannotated protein</fullName>
    </submittedName>
</protein>
<accession>A0A6J7CZP5</accession>
<evidence type="ECO:0000256" key="2">
    <source>
        <dbReference type="ARBA" id="ARBA00022692"/>
    </source>
</evidence>
<keyword evidence="1" id="KW-1003">Cell membrane</keyword>
<reference evidence="8" key="1">
    <citation type="submission" date="2020-05" db="EMBL/GenBank/DDBJ databases">
        <authorList>
            <person name="Chiriac C."/>
            <person name="Salcher M."/>
            <person name="Ghai R."/>
            <person name="Kavagutti S V."/>
        </authorList>
    </citation>
    <scope>NUCLEOTIDE SEQUENCE</scope>
</reference>
<name>A0A6J7CZP5_9ZZZZ</name>
<keyword evidence="5" id="KW-0456">Lyase</keyword>
<dbReference type="AlphaFoldDB" id="A0A6J7CZP5"/>
<dbReference type="EMBL" id="CAFBLM010000008">
    <property type="protein sequence ID" value="CAB4862104.1"/>
    <property type="molecule type" value="Genomic_DNA"/>
</dbReference>